<dbReference type="RefSeq" id="WP_109827334.1">
    <property type="nucleotide sequence ID" value="NZ_CP029494.1"/>
</dbReference>
<gene>
    <name evidence="1" type="ORF">DKM44_10505</name>
</gene>
<keyword evidence="2" id="KW-1185">Reference proteome</keyword>
<dbReference type="KEGG" id="dez:DKM44_10505"/>
<dbReference type="AlphaFoldDB" id="A0A2Z3JHX4"/>
<reference evidence="1 2" key="1">
    <citation type="submission" date="2018-05" db="EMBL/GenBank/DDBJ databases">
        <title>Complete Genome Sequence of Deinococcus sp. strain 17bor-2.</title>
        <authorList>
            <person name="Srinivasan S."/>
        </authorList>
    </citation>
    <scope>NUCLEOTIDE SEQUENCE [LARGE SCALE GENOMIC DNA]</scope>
    <source>
        <strain evidence="1 2">17bor-2</strain>
    </source>
</reference>
<dbReference type="EMBL" id="CP029494">
    <property type="protein sequence ID" value="AWN23606.1"/>
    <property type="molecule type" value="Genomic_DNA"/>
</dbReference>
<dbReference type="Proteomes" id="UP000245368">
    <property type="component" value="Chromosome"/>
</dbReference>
<accession>A0A2Z3JHX4</accession>
<proteinExistence type="predicted"/>
<evidence type="ECO:0000313" key="2">
    <source>
        <dbReference type="Proteomes" id="UP000245368"/>
    </source>
</evidence>
<protein>
    <submittedName>
        <fullName evidence="1">Uncharacterized protein</fullName>
    </submittedName>
</protein>
<dbReference type="OrthoDB" id="69407at2"/>
<name>A0A2Z3JHX4_9DEIO</name>
<sequence>MAARRARPAAHSRHPIRATSMWRVDQVFLSRKGQRVEVIASLVNDQGGLRNLATVAPTDDAVTAVRQAARYIAGMGNVYEARNARVRWTRAQSVTAQDELIRDHDLEDEFLDAFLETLSEVRDQMR</sequence>
<organism evidence="1 2">
    <name type="scientific">Deinococcus irradiatisoli</name>
    <dbReference type="NCBI Taxonomy" id="2202254"/>
    <lineage>
        <taxon>Bacteria</taxon>
        <taxon>Thermotogati</taxon>
        <taxon>Deinococcota</taxon>
        <taxon>Deinococci</taxon>
        <taxon>Deinococcales</taxon>
        <taxon>Deinococcaceae</taxon>
        <taxon>Deinococcus</taxon>
    </lineage>
</organism>
<evidence type="ECO:0000313" key="1">
    <source>
        <dbReference type="EMBL" id="AWN23606.1"/>
    </source>
</evidence>